<name>A0A3M0Z147_9BACT</name>
<evidence type="ECO:0000256" key="15">
    <source>
        <dbReference type="ARBA" id="ARBA00039316"/>
    </source>
</evidence>
<evidence type="ECO:0000256" key="13">
    <source>
        <dbReference type="ARBA" id="ARBA00023204"/>
    </source>
</evidence>
<evidence type="ECO:0000256" key="2">
    <source>
        <dbReference type="ARBA" id="ARBA00022490"/>
    </source>
</evidence>
<comment type="similarity">
    <text evidence="14">Belongs to the ABC transporter superfamily. UvrA family.</text>
</comment>
<dbReference type="GO" id="GO:0003677">
    <property type="term" value="F:DNA binding"/>
    <property type="evidence" value="ECO:0007669"/>
    <property type="project" value="UniProtKB-KW"/>
</dbReference>
<keyword evidence="4" id="KW-0677">Repeat</keyword>
<dbReference type="FunFam" id="1.20.1580.10:FF:000002">
    <property type="entry name" value="UvrABC system protein A"/>
    <property type="match status" value="1"/>
</dbReference>
<evidence type="ECO:0000256" key="14">
    <source>
        <dbReference type="ARBA" id="ARBA00038000"/>
    </source>
</evidence>
<dbReference type="Gene3D" id="3.30.1490.20">
    <property type="entry name" value="ATP-grasp fold, A domain"/>
    <property type="match status" value="1"/>
</dbReference>
<dbReference type="Pfam" id="PF17755">
    <property type="entry name" value="UvrA_DNA-bind"/>
    <property type="match status" value="1"/>
</dbReference>
<dbReference type="InterPro" id="IPR004602">
    <property type="entry name" value="UvrA"/>
</dbReference>
<evidence type="ECO:0000313" key="19">
    <source>
        <dbReference type="Proteomes" id="UP000269410"/>
    </source>
</evidence>
<dbReference type="PROSITE" id="PS50893">
    <property type="entry name" value="ABC_TRANSPORTER_2"/>
    <property type="match status" value="1"/>
</dbReference>
<keyword evidence="6" id="KW-0227">DNA damage</keyword>
<evidence type="ECO:0000256" key="9">
    <source>
        <dbReference type="ARBA" id="ARBA00022833"/>
    </source>
</evidence>
<dbReference type="FunFam" id="3.40.50.300:FF:000028">
    <property type="entry name" value="UvrABC system protein A"/>
    <property type="match status" value="1"/>
</dbReference>
<evidence type="ECO:0000256" key="4">
    <source>
        <dbReference type="ARBA" id="ARBA00022737"/>
    </source>
</evidence>
<dbReference type="Proteomes" id="UP000269410">
    <property type="component" value="Unassembled WGS sequence"/>
</dbReference>
<dbReference type="GO" id="GO:0009380">
    <property type="term" value="C:excinuclease repair complex"/>
    <property type="evidence" value="ECO:0007669"/>
    <property type="project" value="InterPro"/>
</dbReference>
<keyword evidence="8" id="KW-0863">Zinc-finger</keyword>
<keyword evidence="13" id="KW-0234">DNA repair</keyword>
<comment type="caution">
    <text evidence="18">The sequence shown here is derived from an EMBL/GenBank/DDBJ whole genome shotgun (WGS) entry which is preliminary data.</text>
</comment>
<dbReference type="GO" id="GO:0016887">
    <property type="term" value="F:ATP hydrolysis activity"/>
    <property type="evidence" value="ECO:0007669"/>
    <property type="project" value="InterPro"/>
</dbReference>
<evidence type="ECO:0000256" key="3">
    <source>
        <dbReference type="ARBA" id="ARBA00022723"/>
    </source>
</evidence>
<evidence type="ECO:0000256" key="1">
    <source>
        <dbReference type="ARBA" id="ARBA00004496"/>
    </source>
</evidence>
<evidence type="ECO:0000256" key="16">
    <source>
        <dbReference type="ARBA" id="ARBA00042156"/>
    </source>
</evidence>
<proteinExistence type="inferred from homology"/>
<evidence type="ECO:0000256" key="7">
    <source>
        <dbReference type="ARBA" id="ARBA00022769"/>
    </source>
</evidence>
<dbReference type="SUPFAM" id="SSF52540">
    <property type="entry name" value="P-loop containing nucleoside triphosphate hydrolases"/>
    <property type="match status" value="2"/>
</dbReference>
<dbReference type="GO" id="GO:0005737">
    <property type="term" value="C:cytoplasm"/>
    <property type="evidence" value="ECO:0007669"/>
    <property type="project" value="UniProtKB-SubCell"/>
</dbReference>
<keyword evidence="9" id="KW-0862">Zinc</keyword>
<dbReference type="NCBIfam" id="NF001503">
    <property type="entry name" value="PRK00349.1"/>
    <property type="match status" value="1"/>
</dbReference>
<organism evidence="18 19">
    <name type="scientific">Candidatus Dojkabacteria bacterium</name>
    <dbReference type="NCBI Taxonomy" id="2099670"/>
    <lineage>
        <taxon>Bacteria</taxon>
        <taxon>Candidatus Dojkabacteria</taxon>
    </lineage>
</organism>
<dbReference type="Gene3D" id="1.10.8.280">
    <property type="entry name" value="ABC transporter ATPase domain-like"/>
    <property type="match status" value="1"/>
</dbReference>
<dbReference type="PROSITE" id="PS00211">
    <property type="entry name" value="ABC_TRANSPORTER_1"/>
    <property type="match status" value="2"/>
</dbReference>
<dbReference type="Pfam" id="PF17760">
    <property type="entry name" value="UvrA_inter"/>
    <property type="match status" value="1"/>
</dbReference>
<accession>A0A3M0Z147</accession>
<gene>
    <name evidence="18" type="primary">uvrA</name>
    <name evidence="18" type="ORF">D6810_03260</name>
</gene>
<keyword evidence="3" id="KW-0479">Metal-binding</keyword>
<reference evidence="18 19" key="1">
    <citation type="submission" date="2018-10" db="EMBL/GenBank/DDBJ databases">
        <title>Thermophilic Lithotrophy and Phototrophy in an Intertidal, Iron-rich, Geothermal Spring.</title>
        <authorList>
            <person name="Ward L.M."/>
            <person name="Idei A."/>
            <person name="Nakagawa M."/>
            <person name="Ueno Y."/>
            <person name="Fischer W."/>
            <person name="Mcglynn S.E."/>
        </authorList>
    </citation>
    <scope>NUCLEOTIDE SEQUENCE [LARGE SCALE GENOMIC DNA]</scope>
    <source>
        <strain evidence="18">J137</strain>
    </source>
</reference>
<evidence type="ECO:0000256" key="8">
    <source>
        <dbReference type="ARBA" id="ARBA00022771"/>
    </source>
</evidence>
<keyword evidence="12" id="KW-0238">DNA-binding</keyword>
<dbReference type="EMBL" id="RFKV01000110">
    <property type="protein sequence ID" value="RMD76685.1"/>
    <property type="molecule type" value="Genomic_DNA"/>
</dbReference>
<evidence type="ECO:0000259" key="17">
    <source>
        <dbReference type="PROSITE" id="PS50893"/>
    </source>
</evidence>
<dbReference type="InterPro" id="IPR003593">
    <property type="entry name" value="AAA+_ATPase"/>
</dbReference>
<keyword evidence="5" id="KW-0547">Nucleotide-binding</keyword>
<evidence type="ECO:0000256" key="5">
    <source>
        <dbReference type="ARBA" id="ARBA00022741"/>
    </source>
</evidence>
<evidence type="ECO:0000313" key="18">
    <source>
        <dbReference type="EMBL" id="RMD76685.1"/>
    </source>
</evidence>
<keyword evidence="7" id="KW-0228">DNA excision</keyword>
<dbReference type="InterPro" id="IPR003439">
    <property type="entry name" value="ABC_transporter-like_ATP-bd"/>
</dbReference>
<evidence type="ECO:0000256" key="10">
    <source>
        <dbReference type="ARBA" id="ARBA00022840"/>
    </source>
</evidence>
<keyword evidence="2" id="KW-0963">Cytoplasm</keyword>
<dbReference type="NCBIfam" id="TIGR00630">
    <property type="entry name" value="uvra"/>
    <property type="match status" value="1"/>
</dbReference>
<evidence type="ECO:0000256" key="12">
    <source>
        <dbReference type="ARBA" id="ARBA00023125"/>
    </source>
</evidence>
<dbReference type="InterPro" id="IPR041552">
    <property type="entry name" value="UvrA_DNA-bd"/>
</dbReference>
<dbReference type="InterPro" id="IPR013815">
    <property type="entry name" value="ATP_grasp_subdomain_1"/>
</dbReference>
<keyword evidence="10" id="KW-0067">ATP-binding</keyword>
<feature type="domain" description="ABC transporter" evidence="17">
    <location>
        <begin position="660"/>
        <end position="989"/>
    </location>
</feature>
<dbReference type="SMART" id="SM00382">
    <property type="entry name" value="AAA"/>
    <property type="match status" value="1"/>
</dbReference>
<dbReference type="Gene3D" id="1.20.1580.10">
    <property type="entry name" value="ABC transporter ATPase like domain"/>
    <property type="match status" value="4"/>
</dbReference>
<dbReference type="CDD" id="cd03271">
    <property type="entry name" value="ABC_UvrA_II"/>
    <property type="match status" value="1"/>
</dbReference>
<comment type="subcellular location">
    <subcellularLocation>
        <location evidence="1">Cytoplasm</location>
    </subcellularLocation>
</comment>
<keyword evidence="11" id="KW-0267">Excision nuclease</keyword>
<dbReference type="InterPro" id="IPR041102">
    <property type="entry name" value="UvrA_inter"/>
</dbReference>
<evidence type="ECO:0000256" key="6">
    <source>
        <dbReference type="ARBA" id="ARBA00022763"/>
    </source>
</evidence>
<dbReference type="GO" id="GO:0005524">
    <property type="term" value="F:ATP binding"/>
    <property type="evidence" value="ECO:0007669"/>
    <property type="project" value="UniProtKB-KW"/>
</dbReference>
<dbReference type="CDD" id="cd03270">
    <property type="entry name" value="ABC_UvrA_I"/>
    <property type="match status" value="1"/>
</dbReference>
<dbReference type="InterPro" id="IPR017871">
    <property type="entry name" value="ABC_transporter-like_CS"/>
</dbReference>
<dbReference type="GO" id="GO:0004518">
    <property type="term" value="F:nuclease activity"/>
    <property type="evidence" value="ECO:0007669"/>
    <property type="project" value="UniProtKB-KW"/>
</dbReference>
<dbReference type="PANTHER" id="PTHR43152:SF3">
    <property type="entry name" value="UVRABC SYSTEM PROTEIN A"/>
    <property type="match status" value="1"/>
</dbReference>
<evidence type="ECO:0000256" key="11">
    <source>
        <dbReference type="ARBA" id="ARBA00022881"/>
    </source>
</evidence>
<dbReference type="PANTHER" id="PTHR43152">
    <property type="entry name" value="UVRABC SYSTEM PROTEIN A"/>
    <property type="match status" value="1"/>
</dbReference>
<dbReference type="InterPro" id="IPR027417">
    <property type="entry name" value="P-loop_NTPase"/>
</dbReference>
<dbReference type="GO" id="GO:0008270">
    <property type="term" value="F:zinc ion binding"/>
    <property type="evidence" value="ECO:0007669"/>
    <property type="project" value="UniProtKB-KW"/>
</dbReference>
<sequence length="995" mass="111629">MEFIKVRGARTHNLKNVDVDIPKNKLVVFTGLSGSGKSSLAFDTIYAEGQRRYVESLSSYARQFLGLMDKPDVDSIEGLSPAISIDQKSSGHNPRSTVGTVTEIYDYLRLLYAKVGHPRSPFTGERLQKQTVQEIVDKLSIMKNSKLLILAPVVKGRKGTYEELFSRFLSLGYIRARVDGKIYNLEEEIKLDKNVKHYIEIVVDRIQVTDPVDNVFIKRITDSVEQALNIGDGELLVNVVETSLKRDFIGGIRENGDIYFSEKLVDPYTGLSVPKIEPNTFSFNSPHGACEKCGGLGFIKEIDESLLYNPRLTILEGGIFPWARSIENKNSYMFKLLNEVSKRHDIDIRAPIGNLSESQLQVILYGDTKKYSVEFVEENGQKKVLNVAFEGVVPHLLRKYNETDSEYVRSEIEQYMVEKKCDECRGYRLKRDVLSVTINGLNIVDVGEMSILQALEWTNSILHFKKLSFSFESILSREFGMAKVVPENDVLSNQEKEIAKQIIKEIQNRLNFMISVGLGYLTLNRSARTLSGGESQRIRLASQIGTGLTGVLYVLDEPSIGLHQRDNARLIKTLENLRDMGNTVIVVEHDEDTIRKADYIVDIGPLAGDRGGSIVFSGEVKDIKNAKNSLTADYLTGKKRIDKKEIYEEIEKLGFRRFEHKEQNYLRFFGIKHNNLKNIDLEIPLGKFICVTGVSGSGKSSLINDVVNNYLAKMLFGSKETYGAFKEMRGIEYIDKLVNIDQSPIGKTPRSNPATYTGVFSSIREIFAETKESKVRGYKSGRFSFNVKGGRCEKCEGAGVIKISMQFLPDVYVTCEECGGHRYNRETLQIDYKGKNISEVLNMTIEEGVRFFSNISSISSKLKTLMDVGLGYLKLGQPATTLSGGESQRVKLAAELSKKQTGKTLYILDEPTTGLHFEDVRKLLVVLHGLVYCGNTVIVIEHNLDLIKTADWIIDLGPEGGDEGGQIVAQGSVEDIVKVKESYTGQWLVKVLNKT</sequence>
<dbReference type="AlphaFoldDB" id="A0A3M0Z147"/>
<protein>
    <recommendedName>
        <fullName evidence="15">UvrABC system protein A</fullName>
    </recommendedName>
    <alternativeName>
        <fullName evidence="16">Excinuclease ABC subunit A</fullName>
    </alternativeName>
</protein>
<dbReference type="GO" id="GO:0006289">
    <property type="term" value="P:nucleotide-excision repair"/>
    <property type="evidence" value="ECO:0007669"/>
    <property type="project" value="InterPro"/>
</dbReference>
<dbReference type="Gene3D" id="3.40.50.300">
    <property type="entry name" value="P-loop containing nucleotide triphosphate hydrolases"/>
    <property type="match status" value="3"/>
</dbReference>